<dbReference type="Gene3D" id="3.10.20.320">
    <property type="entry name" value="Putative peptidoglycan bound protein (lpxtg motif)"/>
    <property type="match status" value="1"/>
</dbReference>
<reference evidence="4 6" key="2">
    <citation type="journal article" date="2020" name="Int. J. Syst. Evol. Microbiol.">
        <title>Vagococcus xieshaowenii sp. nov., isolated from snow finch (Montifringilla taczanowskii) cloacal content.</title>
        <authorList>
            <person name="Ge Y."/>
            <person name="Yang J."/>
            <person name="Lai X.H."/>
            <person name="Zhang G."/>
            <person name="Jin D."/>
            <person name="Lu S."/>
            <person name="Wang B."/>
            <person name="Huang Y."/>
            <person name="Huang Y."/>
            <person name="Ren Z."/>
            <person name="Zhang X."/>
            <person name="Xu J."/>
        </authorList>
    </citation>
    <scope>NUCLEOTIDE SEQUENCE [LARGE SCALE GENOMIC DNA]</scope>
    <source>
        <strain evidence="6">personal::cf-49</strain>
        <strain evidence="4">Personal::cf-49</strain>
    </source>
</reference>
<evidence type="ECO:0000313" key="6">
    <source>
        <dbReference type="Proteomes" id="UP000296883"/>
    </source>
</evidence>
<name>A0AAJ5JLC4_9ENTE</name>
<feature type="domain" description="WxL" evidence="3">
    <location>
        <begin position="686"/>
        <end position="776"/>
    </location>
</feature>
<dbReference type="InterPro" id="IPR027994">
    <property type="entry name" value="WxL_dom"/>
</dbReference>
<dbReference type="Pfam" id="PF13731">
    <property type="entry name" value="WxL"/>
    <property type="match status" value="1"/>
</dbReference>
<reference evidence="5 7" key="1">
    <citation type="submission" date="2019-03" db="EMBL/GenBank/DDBJ databases">
        <title>Vagococcus sp. was isolated fron gut of Carduelis flavirostris.</title>
        <authorList>
            <person name="Ge Y."/>
        </authorList>
    </citation>
    <scope>NUCLEOTIDE SEQUENCE [LARGE SCALE GENOMIC DNA]</scope>
    <source>
        <strain evidence="5 7">CF-210</strain>
    </source>
</reference>
<accession>A0AAJ5JLC4</accession>
<sequence length="831" mass="91342">MKMDNLRKIMGCFGIGWLMLLSGWLGTCSVKAESLPSIQTAIAGLDGSQGAGLEQQGDWASNESNLYYGIGYSKDETIEETGATYRQGVPAINYFDPNDPEMKNPIKHMYSTLKNSNDPDSGYRYETTAGLNIFRVDRFNSSTYKTRAIYFGEGKITDEDTGEITAYANPSSGSKLKNINVWVVMKPNGDVIEHHFYIKNLTEAPLDVFPIKQVDTCLANDDDVAVCSRGPHKGMYIKNNQVGFRLDYQTDVPNGPAVYAASKYSIRMSDVFGSTPSAPKSKQVEQPRGAVLYGGTIDQDSGLFMSWGKKTIPAGSVIELRYDVGITKQFSKSYQNLCNNTEALIAANQNYIGDKLRYTVKLKSDEALTDINVSDILPAGLSTPEDMSLSINGNEQKLATENCYDEKTRTINIAQADLPLIEGDSYGEMLLSYTATPDRTTAGKTLTNTANYQATSTISGLNAGKANTNVLISSDLTANLLLKCVDTTGATIREDEALTFDLGEKYDITPPRIRGYSYQKIGKDSAALSGVFTRGLTVILVYEKKPATFELSQDVTDLTGQSLDKGTATQDQQMNYTVIIDSLRELEGDYQELTITSQLSEYLTDIRQVTLKDDANNKLNITQVYDETTHQLVVKLPKDQGVNALQNLTLTWQAKVKVDAPIDSEVKVTTTAKANYSDGVVSDEEKANELTTTVVAGELSFVEAPTAFQFGPQKVSVIDERYPVVKQEGRLRVQDLRGQGHQWQLFVQMTTPLMSNGEQLSSTLVYKKDNQLYDLSKSMLVENHETTDGGIVDMTKPFDEKEGLFLEVPAGLATVGNYQGALSWTLVNGPS</sequence>
<dbReference type="AlphaFoldDB" id="A0AAJ5JLC4"/>
<dbReference type="Gene3D" id="2.60.40.740">
    <property type="match status" value="1"/>
</dbReference>
<dbReference type="InterPro" id="IPR009459">
    <property type="entry name" value="MucBP_dom"/>
</dbReference>
<dbReference type="EMBL" id="SRHU01000019">
    <property type="protein sequence ID" value="TFZ41557.1"/>
    <property type="molecule type" value="Genomic_DNA"/>
</dbReference>
<feature type="domain" description="MucBP" evidence="2">
    <location>
        <begin position="483"/>
        <end position="543"/>
    </location>
</feature>
<evidence type="ECO:0000259" key="2">
    <source>
        <dbReference type="Pfam" id="PF06458"/>
    </source>
</evidence>
<dbReference type="EMBL" id="CP038865">
    <property type="protein sequence ID" value="QCA29437.1"/>
    <property type="molecule type" value="Genomic_DNA"/>
</dbReference>
<dbReference type="Proteomes" id="UP000297725">
    <property type="component" value="Unassembled WGS sequence"/>
</dbReference>
<gene>
    <name evidence="5" type="ORF">E4031_05025</name>
    <name evidence="4" type="ORF">E4Z98_08950</name>
</gene>
<evidence type="ECO:0008006" key="8">
    <source>
        <dbReference type="Google" id="ProtNLM"/>
    </source>
</evidence>
<keyword evidence="1" id="KW-0677">Repeat</keyword>
<evidence type="ECO:0000313" key="4">
    <source>
        <dbReference type="EMBL" id="QCA29437.1"/>
    </source>
</evidence>
<proteinExistence type="predicted"/>
<dbReference type="Pfam" id="PF06458">
    <property type="entry name" value="MucBP"/>
    <property type="match status" value="1"/>
</dbReference>
<evidence type="ECO:0000313" key="5">
    <source>
        <dbReference type="EMBL" id="TFZ41557.1"/>
    </source>
</evidence>
<keyword evidence="6" id="KW-1185">Reference proteome</keyword>
<evidence type="ECO:0000259" key="3">
    <source>
        <dbReference type="Pfam" id="PF13731"/>
    </source>
</evidence>
<dbReference type="Proteomes" id="UP000296883">
    <property type="component" value="Chromosome"/>
</dbReference>
<evidence type="ECO:0000313" key="7">
    <source>
        <dbReference type="Proteomes" id="UP000297725"/>
    </source>
</evidence>
<protein>
    <recommendedName>
        <fullName evidence="8">Isopeptide-forming domain-containing fimbrial protein</fullName>
    </recommendedName>
</protein>
<organism evidence="5 7">
    <name type="scientific">Vagococcus xieshaowenii</name>
    <dbReference type="NCBI Taxonomy" id="2562451"/>
    <lineage>
        <taxon>Bacteria</taxon>
        <taxon>Bacillati</taxon>
        <taxon>Bacillota</taxon>
        <taxon>Bacilli</taxon>
        <taxon>Lactobacillales</taxon>
        <taxon>Enterococcaceae</taxon>
        <taxon>Vagococcus</taxon>
    </lineage>
</organism>
<evidence type="ECO:0000256" key="1">
    <source>
        <dbReference type="ARBA" id="ARBA00022737"/>
    </source>
</evidence>